<evidence type="ECO:0000313" key="1">
    <source>
        <dbReference type="EMBL" id="PXF42360.1"/>
    </source>
</evidence>
<keyword evidence="2" id="KW-1185">Reference proteome</keyword>
<name>A0A2V3IMM0_9FLOR</name>
<dbReference type="OrthoDB" id="9944at2759"/>
<protein>
    <submittedName>
        <fullName evidence="1">Uncharacterized protein</fullName>
    </submittedName>
</protein>
<dbReference type="EMBL" id="NBIV01000166">
    <property type="protein sequence ID" value="PXF42360.1"/>
    <property type="molecule type" value="Genomic_DNA"/>
</dbReference>
<accession>A0A2V3IMM0</accession>
<dbReference type="Proteomes" id="UP000247409">
    <property type="component" value="Unassembled WGS sequence"/>
</dbReference>
<dbReference type="AlphaFoldDB" id="A0A2V3IMM0"/>
<organism evidence="1 2">
    <name type="scientific">Gracilariopsis chorda</name>
    <dbReference type="NCBI Taxonomy" id="448386"/>
    <lineage>
        <taxon>Eukaryota</taxon>
        <taxon>Rhodophyta</taxon>
        <taxon>Florideophyceae</taxon>
        <taxon>Rhodymeniophycidae</taxon>
        <taxon>Gracilariales</taxon>
        <taxon>Gracilariaceae</taxon>
        <taxon>Gracilariopsis</taxon>
    </lineage>
</organism>
<evidence type="ECO:0000313" key="2">
    <source>
        <dbReference type="Proteomes" id="UP000247409"/>
    </source>
</evidence>
<sequence length="215" mass="24051">MLQGFNVTCGVVALPPRLCSACKLKPILPGGHFEDCTSIFDLESQSCRAELKEYVRLNKHCDPVRAEQVPKMMSSGGARQGLDYFIYSICEQCCDCIPRGTHISQYGFRESIGKLFNAGRGNCPAHAVYDVCKVWPKIRGVVSAGESRKVSAPMVCPHLKTWLRNPDNANWLHRNQVKYHPAVGNFLNSFIDAAGCSARPFWESCVRLETKQKRL</sequence>
<proteinExistence type="predicted"/>
<reference evidence="1 2" key="1">
    <citation type="journal article" date="2018" name="Mol. Biol. Evol.">
        <title>Analysis of the draft genome of the red seaweed Gracilariopsis chorda provides insights into genome size evolution in Rhodophyta.</title>
        <authorList>
            <person name="Lee J."/>
            <person name="Yang E.C."/>
            <person name="Graf L."/>
            <person name="Yang J.H."/>
            <person name="Qiu H."/>
            <person name="Zel Zion U."/>
            <person name="Chan C.X."/>
            <person name="Stephens T.G."/>
            <person name="Weber A.P.M."/>
            <person name="Boo G.H."/>
            <person name="Boo S.M."/>
            <person name="Kim K.M."/>
            <person name="Shin Y."/>
            <person name="Jung M."/>
            <person name="Lee S.J."/>
            <person name="Yim H.S."/>
            <person name="Lee J.H."/>
            <person name="Bhattacharya D."/>
            <person name="Yoon H.S."/>
        </authorList>
    </citation>
    <scope>NUCLEOTIDE SEQUENCE [LARGE SCALE GENOMIC DNA]</scope>
    <source>
        <strain evidence="1 2">SKKU-2015</strain>
        <tissue evidence="1">Whole body</tissue>
    </source>
</reference>
<gene>
    <name evidence="1" type="ORF">BWQ96_07880</name>
</gene>
<comment type="caution">
    <text evidence="1">The sequence shown here is derived from an EMBL/GenBank/DDBJ whole genome shotgun (WGS) entry which is preliminary data.</text>
</comment>